<reference evidence="2" key="1">
    <citation type="journal article" date="2021" name="Proc. Natl. Acad. Sci. U.S.A.">
        <title>A Catalog of Tens of Thousands of Viruses from Human Metagenomes Reveals Hidden Associations with Chronic Diseases.</title>
        <authorList>
            <person name="Tisza M.J."/>
            <person name="Buck C.B."/>
        </authorList>
    </citation>
    <scope>NUCLEOTIDE SEQUENCE</scope>
    <source>
        <strain evidence="2">Ctu6J18</strain>
    </source>
</reference>
<dbReference type="GO" id="GO:0000428">
    <property type="term" value="C:DNA-directed RNA polymerase complex"/>
    <property type="evidence" value="ECO:0007669"/>
    <property type="project" value="UniProtKB-KW"/>
</dbReference>
<sequence>MNEIICDKCAATFTPDMIEIQNRVITQDEEHNDIIEQYYECPICGTHYTITITDRVQRIAIQKRRQLQTAVKNAIRAKRPARAQTYKNKEKELADDIQARAKMLKEQYAEYTEE</sequence>
<evidence type="ECO:0000256" key="1">
    <source>
        <dbReference type="SAM" id="Coils"/>
    </source>
</evidence>
<feature type="coiled-coil region" evidence="1">
    <location>
        <begin position="87"/>
        <end position="114"/>
    </location>
</feature>
<accession>A0A8S5TN01</accession>
<keyword evidence="2" id="KW-0804">Transcription</keyword>
<keyword evidence="1" id="KW-0175">Coiled coil</keyword>
<name>A0A8S5TN01_9CAUD</name>
<proteinExistence type="predicted"/>
<protein>
    <submittedName>
        <fullName evidence="2">DNA-directed RNA polymerase</fullName>
    </submittedName>
</protein>
<dbReference type="EMBL" id="BK032862">
    <property type="protein sequence ID" value="DAF64517.1"/>
    <property type="molecule type" value="Genomic_DNA"/>
</dbReference>
<organism evidence="2">
    <name type="scientific">Myoviridae sp. ctu6J18</name>
    <dbReference type="NCBI Taxonomy" id="2827714"/>
    <lineage>
        <taxon>Viruses</taxon>
        <taxon>Duplodnaviria</taxon>
        <taxon>Heunggongvirae</taxon>
        <taxon>Uroviricota</taxon>
        <taxon>Caudoviricetes</taxon>
    </lineage>
</organism>
<evidence type="ECO:0000313" key="2">
    <source>
        <dbReference type="EMBL" id="DAF64517.1"/>
    </source>
</evidence>
<keyword evidence="2" id="KW-0240">DNA-directed RNA polymerase</keyword>